<feature type="compositionally biased region" description="Basic residues" evidence="4">
    <location>
        <begin position="1145"/>
        <end position="1154"/>
    </location>
</feature>
<dbReference type="PROSITE" id="PS50294">
    <property type="entry name" value="WD_REPEATS_REGION"/>
    <property type="match status" value="1"/>
</dbReference>
<dbReference type="SUPFAM" id="SSF81837">
    <property type="entry name" value="BEACH domain"/>
    <property type="match status" value="1"/>
</dbReference>
<feature type="region of interest" description="Disordered" evidence="4">
    <location>
        <begin position="180"/>
        <end position="207"/>
    </location>
</feature>
<dbReference type="CDD" id="cd06071">
    <property type="entry name" value="Beach"/>
    <property type="match status" value="1"/>
</dbReference>
<dbReference type="Gene3D" id="2.30.29.30">
    <property type="entry name" value="Pleckstrin-homology domain (PH domain)/Phosphotyrosine-binding domain (PTB)"/>
    <property type="match status" value="1"/>
</dbReference>
<proteinExistence type="predicted"/>
<feature type="repeat" description="WD" evidence="3">
    <location>
        <begin position="3367"/>
        <end position="3408"/>
    </location>
</feature>
<sequence>MQKIAQLWDLFVQAEGSSYEKSLWYDVFLSQFIADINDGKTVEEILTFCNWSGAGTLIGCELLSDIDQVCSQPGDGDDLEPLKQHLYSKGWKALAVLLILGQQTFSCSHELANLLISLYPVCLGGKVDGKAEKRGQRNKYLHLNADVIDSCFTKTPSKSKFSSFYRQFLPRGEYLKTQTSSINYRNRKNSRGGKNGRVGCETSSSESETRSDDLDVVIKACALKIKLDPMDFDYFTNVIRSDDDARLDSVLYEPRKERKSFKKISPADFIDESISNIMNSRVSPYELMMLIIKLLISLCRSEPGFSISADNSYPVCSQSVKFALENLCSMQFGSVSLQSLESHETADLKSNLTLLLAISLDRVMGCPDITTNVILTGILPMMLRVLEDSICKLTSDYSDIGTELKEIYERDKQLEVVFGLICSSITFLLSLLLQNTSVNYVRSFLELFKIFIESSCGKLICTTIQVLSRFGNINRAKKVIDLLGLFISELKKARKEMVSPHLPKRLKQKRYKSGDELHHHHDLFGNTYNPSLMGSTNQQNCCVSSLFMIFVTLLKIRDKLTTDILNKTLKVMNHCGTCCCFTSKNLFQYLTEIIQNHSQKSRILVYRLLENTIYPEMGYYTSQNKTRIACGICFKNDFEDIHDDPRRTSTVEDYLSKRAKDLQSDKVSIQSEKSHQSDSSVLDSLTGGKILLNLDLFHELLLSKDFRIVHGVTSHLLKCAPKMSQKAKRTILFNIFYPTFLTSKAHYMSENDEVSIFRILSSLSVFSSLLGDNSFAEQFINLKGLNHILELIPIPVFSKNCCSVLEKTIVIALLSPEGDSSSFEVLRDAVDDANKLFFKFYGSENELAVDISKVPSAMGVKKRPSGEKTECKNVKKIDVLQQVCTFWKTYANLTLFSPLVRKFFSDKYVLEDCENILQISLKSLTSSSLKSSGKYKVPKNHDYSEGYLFTRLIESLLTFILSTTEKNEKGLSQRETVISQLSDVLLNNDLKNVDVRRLAEVLLKCSLVQPSHNHIVPYTSSPKLPLLTFWSNWEEDCQEIEDIEVKVNSDSSSLEDHYITADEGYEADIEIRDSGASNGEIYETNSSCSASETITLVTSRDFSVDKLDAKNSHTIIHPKLCSLAIDLLIKLYQEKSSDEEQQKKSGSRKSKYSRSKSIPETDKKELLENMRKHRLSCRNINADHSSSDKEVDSDSITRKKEINTKLRVANDVKIKDNDDKCLLGFVAIFQKLASLCRDKMENCVILCKGGIIVKLLNGFRKCLSERKERYSELQRVILDLITILGSYSISKEELTCYLGLFKADNPPVDHLLNPLASIVTNSKSEPAYSLRFPVNVTEVVTCNSSPDIGKSLQIRHKREGVSSCWSSAALSLPLASDMNWSVWMQGFSLSMWLKVDRVVAKNNFQSARAKSPQKFYRKTSKAESHISNCSTLFSDCGMTSDIFNNEDSIRSSPITNGRILQINLQNHMHLFTVGNETLALECWAALYADILVWRLSRVDSHRGYEILAETTSEHCVLPGQWHYLAINVRDFLQRRETVIEVTLIVDGWNEVKLLLSFTGILLRKPRPSSLLLGQQADFMTAKCFLSNIMLFACPVFNRERAVYLLGLGPNCSNLTECQIGKRSPNFTSVFSPRTIGGTISWDKILNDHGGNLKELQDNLLLAYSTENPNIVNTYPLTTSPGSGLLFPGFRPGSSEVRGAQRVPIVITPNIFSHIIEHKYEGLIPSVRLLGGSATFLFLFARVVEISSCPEEQAKSLYLFLKLVQSDCDVFNEFIKNGHYKLLHKVFQSSRCASGLHFIKAMLDACCDKPVVQNNAGNFQVMQHSDAVIVNSFLISTILESWKDWRCSQQENDVLRIFFLTLSTLLRDDHPFREFNVSRLNGVHMVDSLLTFCKERLLYEDKSTLEDNVFYTLVELVRSLMGAPPDFSHIVAIMDCLIILHPVNATYITHTKSSFYLILSAGQTFSVDGPNPEPFTENAERENSQLNKAMRNRLESFNRNYRMEKIRRNMVQYVDPAKLNKALQNLKQIKQRRVNLNFENNKNNEYNDDLDSNRYSDDLTFDSGIAGSYREHVENMEETDEVIVKATDGSQQNLTSFFPSMSYIEVSNPNTNQTNDEEKYKDQKELGISEDYGAQCIVTEGLLLLLRDTILVLPDNMAYQILNHVVKLEVLLVFANHRDHRVRSAVIKVVSSYLQRCSDEEINKFIKMRGFHHLANQISLFPASLQLVEDCLQLIMRCNVSLDDDIFINQCEITSPGMSCIPPLLALLPRSVHDVSLARSLLNFLLKFYTKDSTSARVLLENGLLETLVKALVASAHVNSDSTDESEKDPVVTEIIYFFTFILNQSLSSPGIQGMQIITDMRLQLYYVYRLEKESCGFMGNCVRIIRDTLCKILGRGLDVIQDKIRGTQSFNKGKSYFLHSVLSNGHQEIEEDNTNRLSVNSKHSSSSNLKNSGGKEISRSELSERFKMFVVNAIEFLIYSETQDGKHYLSQIEFNFLYHLLPMLLQVLSSTLEKRSYSRRTAAYGIYWSVRDVLKTEISEFVVWLLSPRQIVKTRMFLISTLISEAKTKDLLLLLLQTHPQVEQKFSIFLWDLMYNTKLTSSDLRSCQELRESLLQWGAISPQVLGSSNDAWKMDCVMLMNETDKQISSWEKQTEAAIMRCITKQEGLVKCMTADALTMTCAVVEAQNVERKSVMEKMRTSYSENIHITTKWNEIINQLTHERAVWFFEKSYPTFWQLDPTEGPSRVRKRLSRCHIGIDGKYLLPTFRHKLDYENNPEPLAYLFENHQKNCPAMILTERLHCNEKIRTMSLAKVVTPSTEIPGELLIGETCIYFVADDRHKYLNTFGISSTVWPFEDVKEIHDRRYQLQEKAIEIFLANGKTYLIAFQTKKERDDIVAELLECNLPNKLESDNLGHIMQLWREGLMTNWDYLTQLNKMAGRSFNDLMQYPVFPFVLSDYESSVLDLSKKSVYRNFKKPMAVQEKRNEQHYINNYNELLNGLKQVALNKEPYHYGSHYSNSGTVLHFLVRLPPFTKMLLQYQDRNFDLPDRTFHSLHTTWRLASCDSTTDVKEMLPEFFFLPEFLVNSQGFNFGVRQNGEVVDNVELPPWCKNDPRKFIFVHRQALESDYVTENLPYWIDLVFGFKQTGKAAIEAINVFHPATYCGFDVESISDPVERTAWETMVKTYGQTPKQLFKQPHPLAIQSLVDAVNSGVTVVNDVKGLKWGNYVGSPSEPEPSIIWRQQCKDQKMVKLHPLETNDVLVLPQNMTAILRYNKEKGLSLTAAGFRVAIMSLANFDNILRIKTKKELPATPIVCIPSLDPVSICQSSPECDQVWIGHKSGNISVYRFKFRSDRETIEFSDLPVHLQGHSSSVNQIYICRGYSIVVTSGCDGVIIIWDLNSISYIRSIDLKPSHIRTLAVSNTLGDIACISQSSEESCNVLQLYSINATFVESVVIKEMVTSVCFSSAPEGISVNVIACGLVNGCIRLYSSWDLSPVREISNSYVNQSIVCLTYSNDSQLLYASYSDGSVVVWGGSDYKYSGKVPKLISLTNAK</sequence>
<feature type="region of interest" description="Disordered" evidence="4">
    <location>
        <begin position="2433"/>
        <end position="2456"/>
    </location>
</feature>
<dbReference type="SMART" id="SM01026">
    <property type="entry name" value="Beach"/>
    <property type="match status" value="1"/>
</dbReference>
<comment type="caution">
    <text evidence="7">The sequence shown here is derived from an EMBL/GenBank/DDBJ whole genome shotgun (WGS) entry which is preliminary data.</text>
</comment>
<reference evidence="7" key="1">
    <citation type="journal article" date="2024" name="Gigascience">
        <title>Chromosome-level genome of the poultry shaft louse Menopon gallinae provides insight into the host-switching and adaptive evolution of parasitic lice.</title>
        <authorList>
            <person name="Xu Y."/>
            <person name="Ma L."/>
            <person name="Liu S."/>
            <person name="Liang Y."/>
            <person name="Liu Q."/>
            <person name="He Z."/>
            <person name="Tian L."/>
            <person name="Duan Y."/>
            <person name="Cai W."/>
            <person name="Li H."/>
            <person name="Song F."/>
        </authorList>
    </citation>
    <scope>NUCLEOTIDE SEQUENCE</scope>
    <source>
        <strain evidence="7">Cailab_2023a</strain>
    </source>
</reference>
<dbReference type="PROSITE" id="PS51783">
    <property type="entry name" value="PH_BEACH"/>
    <property type="match status" value="1"/>
</dbReference>
<dbReference type="EMBL" id="JARGDH010000005">
    <property type="protein sequence ID" value="KAL0267521.1"/>
    <property type="molecule type" value="Genomic_DNA"/>
</dbReference>
<dbReference type="PROSITE" id="PS50197">
    <property type="entry name" value="BEACH"/>
    <property type="match status" value="1"/>
</dbReference>
<name>A0AAW2HD84_9NEOP</name>
<accession>A0AAW2HD84</accession>
<organism evidence="7">
    <name type="scientific">Menopon gallinae</name>
    <name type="common">poultry shaft louse</name>
    <dbReference type="NCBI Taxonomy" id="328185"/>
    <lineage>
        <taxon>Eukaryota</taxon>
        <taxon>Metazoa</taxon>
        <taxon>Ecdysozoa</taxon>
        <taxon>Arthropoda</taxon>
        <taxon>Hexapoda</taxon>
        <taxon>Insecta</taxon>
        <taxon>Pterygota</taxon>
        <taxon>Neoptera</taxon>
        <taxon>Paraneoptera</taxon>
        <taxon>Psocodea</taxon>
        <taxon>Troctomorpha</taxon>
        <taxon>Phthiraptera</taxon>
        <taxon>Amblycera</taxon>
        <taxon>Menoponidae</taxon>
        <taxon>Menopon</taxon>
    </lineage>
</organism>
<dbReference type="PROSITE" id="PS50082">
    <property type="entry name" value="WD_REPEATS_2"/>
    <property type="match status" value="1"/>
</dbReference>
<gene>
    <name evidence="7" type="ORF">PYX00_009770</name>
</gene>
<keyword evidence="2" id="KW-0677">Repeat</keyword>
<dbReference type="Pfam" id="PF00400">
    <property type="entry name" value="WD40"/>
    <property type="match status" value="2"/>
</dbReference>
<feature type="domain" description="BEACH" evidence="5">
    <location>
        <begin position="2906"/>
        <end position="3202"/>
    </location>
</feature>
<dbReference type="InterPro" id="IPR000409">
    <property type="entry name" value="BEACH_dom"/>
</dbReference>
<dbReference type="PROSITE" id="PS00678">
    <property type="entry name" value="WD_REPEATS_1"/>
    <property type="match status" value="1"/>
</dbReference>
<protein>
    <recommendedName>
        <fullName evidence="8">Lysosomal-trafficking regulator</fullName>
    </recommendedName>
</protein>
<evidence type="ECO:0000259" key="6">
    <source>
        <dbReference type="PROSITE" id="PS51783"/>
    </source>
</evidence>
<evidence type="ECO:0000256" key="1">
    <source>
        <dbReference type="ARBA" id="ARBA00022574"/>
    </source>
</evidence>
<feature type="region of interest" description="Disordered" evidence="4">
    <location>
        <begin position="1136"/>
        <end position="1164"/>
    </location>
</feature>
<dbReference type="InterPro" id="IPR023362">
    <property type="entry name" value="PH-BEACH_dom"/>
</dbReference>
<evidence type="ECO:0008006" key="8">
    <source>
        <dbReference type="Google" id="ProtNLM"/>
    </source>
</evidence>
<dbReference type="InterPro" id="IPR011993">
    <property type="entry name" value="PH-like_dom_sf"/>
</dbReference>
<evidence type="ECO:0000259" key="5">
    <source>
        <dbReference type="PROSITE" id="PS50197"/>
    </source>
</evidence>
<dbReference type="InterPro" id="IPR036322">
    <property type="entry name" value="WD40_repeat_dom_sf"/>
</dbReference>
<dbReference type="SUPFAM" id="SSF50978">
    <property type="entry name" value="WD40 repeat-like"/>
    <property type="match status" value="1"/>
</dbReference>
<dbReference type="CDD" id="cd01201">
    <property type="entry name" value="PH_BEACH"/>
    <property type="match status" value="1"/>
</dbReference>
<dbReference type="SUPFAM" id="SSF48371">
    <property type="entry name" value="ARM repeat"/>
    <property type="match status" value="1"/>
</dbReference>
<dbReference type="PANTHER" id="PTHR13743:SF86">
    <property type="entry name" value="LYSOSOMAL-TRAFFICKING REGULATOR"/>
    <property type="match status" value="1"/>
</dbReference>
<evidence type="ECO:0000256" key="4">
    <source>
        <dbReference type="SAM" id="MobiDB-lite"/>
    </source>
</evidence>
<evidence type="ECO:0000313" key="7">
    <source>
        <dbReference type="EMBL" id="KAL0267521.1"/>
    </source>
</evidence>
<dbReference type="InterPro" id="IPR001680">
    <property type="entry name" value="WD40_rpt"/>
</dbReference>
<dbReference type="InterPro" id="IPR050865">
    <property type="entry name" value="BEACH_Domain"/>
</dbReference>
<dbReference type="Pfam" id="PF14844">
    <property type="entry name" value="PH_BEACH"/>
    <property type="match status" value="1"/>
</dbReference>
<evidence type="ECO:0000256" key="3">
    <source>
        <dbReference type="PROSITE-ProRule" id="PRU00221"/>
    </source>
</evidence>
<dbReference type="InterPro" id="IPR019775">
    <property type="entry name" value="WD40_repeat_CS"/>
</dbReference>
<dbReference type="PANTHER" id="PTHR13743">
    <property type="entry name" value="BEIGE/BEACH-RELATED"/>
    <property type="match status" value="1"/>
</dbReference>
<dbReference type="InterPro" id="IPR015943">
    <property type="entry name" value="WD40/YVTN_repeat-like_dom_sf"/>
</dbReference>
<dbReference type="Gene3D" id="2.130.10.10">
    <property type="entry name" value="YVTN repeat-like/Quinoprotein amine dehydrogenase"/>
    <property type="match status" value="1"/>
</dbReference>
<dbReference type="Gene3D" id="1.10.1540.10">
    <property type="entry name" value="BEACH domain"/>
    <property type="match status" value="1"/>
</dbReference>
<dbReference type="SMART" id="SM00320">
    <property type="entry name" value="WD40"/>
    <property type="match status" value="4"/>
</dbReference>
<dbReference type="SUPFAM" id="SSF50729">
    <property type="entry name" value="PH domain-like"/>
    <property type="match status" value="1"/>
</dbReference>
<keyword evidence="1 3" id="KW-0853">WD repeat</keyword>
<dbReference type="Pfam" id="PF02138">
    <property type="entry name" value="Beach"/>
    <property type="match status" value="1"/>
</dbReference>
<evidence type="ECO:0000256" key="2">
    <source>
        <dbReference type="ARBA" id="ARBA00022737"/>
    </source>
</evidence>
<feature type="compositionally biased region" description="Low complexity" evidence="4">
    <location>
        <begin position="2437"/>
        <end position="2455"/>
    </location>
</feature>
<dbReference type="InterPro" id="IPR036372">
    <property type="entry name" value="BEACH_dom_sf"/>
</dbReference>
<dbReference type="InterPro" id="IPR016024">
    <property type="entry name" value="ARM-type_fold"/>
</dbReference>
<dbReference type="FunFam" id="1.10.1540.10:FF:000001">
    <property type="entry name" value="neurobeachin isoform X1"/>
    <property type="match status" value="1"/>
</dbReference>
<feature type="domain" description="BEACH-type PH" evidence="6">
    <location>
        <begin position="2801"/>
        <end position="2901"/>
    </location>
</feature>